<evidence type="ECO:0000313" key="1">
    <source>
        <dbReference type="EMBL" id="KAK1590110.1"/>
    </source>
</evidence>
<sequence length="55" mass="5842">MHAVTCTAGKPQMQCAATPGRSHAGLHTTSLCLRCSGLALYQYASHSDPRCKEPP</sequence>
<reference evidence="1" key="1">
    <citation type="submission" date="2021-06" db="EMBL/GenBank/DDBJ databases">
        <title>Comparative genomics, transcriptomics and evolutionary studies reveal genomic signatures of adaptation to plant cell wall in hemibiotrophic fungi.</title>
        <authorList>
            <consortium name="DOE Joint Genome Institute"/>
            <person name="Baroncelli R."/>
            <person name="Diaz J.F."/>
            <person name="Benocci T."/>
            <person name="Peng M."/>
            <person name="Battaglia E."/>
            <person name="Haridas S."/>
            <person name="Andreopoulos W."/>
            <person name="Labutti K."/>
            <person name="Pangilinan J."/>
            <person name="Floch G.L."/>
            <person name="Makela M.R."/>
            <person name="Henrissat B."/>
            <person name="Grigoriev I.V."/>
            <person name="Crouch J.A."/>
            <person name="De Vries R.P."/>
            <person name="Sukno S.A."/>
            <person name="Thon M.R."/>
        </authorList>
    </citation>
    <scope>NUCLEOTIDE SEQUENCE</scope>
    <source>
        <strain evidence="1">CBS 125086</strain>
    </source>
</reference>
<dbReference type="AlphaFoldDB" id="A0AAD8PYR8"/>
<name>A0AAD8PYR8_9PEZI</name>
<organism evidence="1 2">
    <name type="scientific">Colletotrichum navitas</name>
    <dbReference type="NCBI Taxonomy" id="681940"/>
    <lineage>
        <taxon>Eukaryota</taxon>
        <taxon>Fungi</taxon>
        <taxon>Dikarya</taxon>
        <taxon>Ascomycota</taxon>
        <taxon>Pezizomycotina</taxon>
        <taxon>Sordariomycetes</taxon>
        <taxon>Hypocreomycetidae</taxon>
        <taxon>Glomerellales</taxon>
        <taxon>Glomerellaceae</taxon>
        <taxon>Colletotrichum</taxon>
        <taxon>Colletotrichum graminicola species complex</taxon>
    </lineage>
</organism>
<comment type="caution">
    <text evidence="1">The sequence shown here is derived from an EMBL/GenBank/DDBJ whole genome shotgun (WGS) entry which is preliminary data.</text>
</comment>
<dbReference type="Proteomes" id="UP001230504">
    <property type="component" value="Unassembled WGS sequence"/>
</dbReference>
<evidence type="ECO:0000313" key="2">
    <source>
        <dbReference type="Proteomes" id="UP001230504"/>
    </source>
</evidence>
<dbReference type="RefSeq" id="XP_060413622.1">
    <property type="nucleotide sequence ID" value="XM_060557966.1"/>
</dbReference>
<gene>
    <name evidence="1" type="ORF">LY79DRAFT_555908</name>
</gene>
<keyword evidence="2" id="KW-1185">Reference proteome</keyword>
<accession>A0AAD8PYR8</accession>
<proteinExistence type="predicted"/>
<protein>
    <submittedName>
        <fullName evidence="1">Uncharacterized protein</fullName>
    </submittedName>
</protein>
<dbReference type="GeneID" id="85442206"/>
<dbReference type="EMBL" id="JAHLJV010000034">
    <property type="protein sequence ID" value="KAK1590110.1"/>
    <property type="molecule type" value="Genomic_DNA"/>
</dbReference>